<dbReference type="GO" id="GO:0005549">
    <property type="term" value="F:odorant binding"/>
    <property type="evidence" value="ECO:0007669"/>
    <property type="project" value="InterPro"/>
</dbReference>
<dbReference type="Proteomes" id="UP000838756">
    <property type="component" value="Unassembled WGS sequence"/>
</dbReference>
<evidence type="ECO:0000256" key="8">
    <source>
        <dbReference type="ARBA" id="ARBA00023224"/>
    </source>
</evidence>
<evidence type="ECO:0000256" key="7">
    <source>
        <dbReference type="ARBA" id="ARBA00023170"/>
    </source>
</evidence>
<evidence type="ECO:0000256" key="2">
    <source>
        <dbReference type="ARBA" id="ARBA00022606"/>
    </source>
</evidence>
<keyword evidence="5 9" id="KW-1133">Transmembrane helix</keyword>
<evidence type="ECO:0000256" key="5">
    <source>
        <dbReference type="ARBA" id="ARBA00022989"/>
    </source>
</evidence>
<dbReference type="GO" id="GO:0007165">
    <property type="term" value="P:signal transduction"/>
    <property type="evidence" value="ECO:0007669"/>
    <property type="project" value="UniProtKB-KW"/>
</dbReference>
<keyword evidence="3 9" id="KW-0812">Transmembrane</keyword>
<keyword evidence="4" id="KW-0552">Olfaction</keyword>
<keyword evidence="2" id="KW-0716">Sensory transduction</keyword>
<accession>A0A8S4SDN5</accession>
<keyword evidence="11" id="KW-1185">Reference proteome</keyword>
<feature type="transmembrane region" description="Helical" evidence="9">
    <location>
        <begin position="48"/>
        <end position="66"/>
    </location>
</feature>
<gene>
    <name evidence="10" type="primary">jg14728</name>
    <name evidence="10" type="ORF">PAEG_LOCUS25820</name>
</gene>
<dbReference type="AlphaFoldDB" id="A0A8S4SDN5"/>
<proteinExistence type="predicted"/>
<dbReference type="OrthoDB" id="7540137at2759"/>
<organism evidence="10 11">
    <name type="scientific">Pararge aegeria aegeria</name>
    <dbReference type="NCBI Taxonomy" id="348720"/>
    <lineage>
        <taxon>Eukaryota</taxon>
        <taxon>Metazoa</taxon>
        <taxon>Ecdysozoa</taxon>
        <taxon>Arthropoda</taxon>
        <taxon>Hexapoda</taxon>
        <taxon>Insecta</taxon>
        <taxon>Pterygota</taxon>
        <taxon>Neoptera</taxon>
        <taxon>Endopterygota</taxon>
        <taxon>Lepidoptera</taxon>
        <taxon>Glossata</taxon>
        <taxon>Ditrysia</taxon>
        <taxon>Papilionoidea</taxon>
        <taxon>Nymphalidae</taxon>
        <taxon>Satyrinae</taxon>
        <taxon>Satyrini</taxon>
        <taxon>Parargina</taxon>
        <taxon>Pararge</taxon>
    </lineage>
</organism>
<evidence type="ECO:0000313" key="10">
    <source>
        <dbReference type="EMBL" id="CAH2267260.1"/>
    </source>
</evidence>
<evidence type="ECO:0000256" key="3">
    <source>
        <dbReference type="ARBA" id="ARBA00022692"/>
    </source>
</evidence>
<keyword evidence="8" id="KW-0807">Transducer</keyword>
<evidence type="ECO:0000256" key="9">
    <source>
        <dbReference type="SAM" id="Phobius"/>
    </source>
</evidence>
<evidence type="ECO:0000256" key="6">
    <source>
        <dbReference type="ARBA" id="ARBA00023136"/>
    </source>
</evidence>
<keyword evidence="6 9" id="KW-0472">Membrane</keyword>
<evidence type="ECO:0000313" key="11">
    <source>
        <dbReference type="Proteomes" id="UP000838756"/>
    </source>
</evidence>
<comment type="caution">
    <text evidence="10">The sequence shown here is derived from an EMBL/GenBank/DDBJ whole genome shotgun (WGS) entry which is preliminary data.</text>
</comment>
<dbReference type="GO" id="GO:0016020">
    <property type="term" value="C:membrane"/>
    <property type="evidence" value="ECO:0007669"/>
    <property type="project" value="UniProtKB-SubCell"/>
</dbReference>
<feature type="transmembrane region" description="Helical" evidence="9">
    <location>
        <begin position="15"/>
        <end position="36"/>
    </location>
</feature>
<protein>
    <submittedName>
        <fullName evidence="10">Jg14728 protein</fullName>
    </submittedName>
</protein>
<sequence>MQSNGIGLSEELEEIYQAINLFNVLIGSFEICALGFNLTMGQWSQIPGVLLLLLSILIQMFMNSAFGDNLIREVIFIS</sequence>
<dbReference type="InterPro" id="IPR004117">
    <property type="entry name" value="7tm6_olfct_rcpt"/>
</dbReference>
<keyword evidence="7" id="KW-0675">Receptor</keyword>
<evidence type="ECO:0000256" key="1">
    <source>
        <dbReference type="ARBA" id="ARBA00004141"/>
    </source>
</evidence>
<dbReference type="GO" id="GO:0004984">
    <property type="term" value="F:olfactory receptor activity"/>
    <property type="evidence" value="ECO:0007669"/>
    <property type="project" value="InterPro"/>
</dbReference>
<evidence type="ECO:0000256" key="4">
    <source>
        <dbReference type="ARBA" id="ARBA00022725"/>
    </source>
</evidence>
<comment type="subcellular location">
    <subcellularLocation>
        <location evidence="1">Membrane</location>
        <topology evidence="1">Multi-pass membrane protein</topology>
    </subcellularLocation>
</comment>
<reference evidence="10" key="1">
    <citation type="submission" date="2022-03" db="EMBL/GenBank/DDBJ databases">
        <authorList>
            <person name="Lindestad O."/>
        </authorList>
    </citation>
    <scope>NUCLEOTIDE SEQUENCE</scope>
</reference>
<dbReference type="EMBL" id="CAKXAJ010026349">
    <property type="protein sequence ID" value="CAH2267260.1"/>
    <property type="molecule type" value="Genomic_DNA"/>
</dbReference>
<name>A0A8S4SDN5_9NEOP</name>
<dbReference type="Pfam" id="PF02949">
    <property type="entry name" value="7tm_6"/>
    <property type="match status" value="1"/>
</dbReference>